<keyword evidence="6 15" id="KW-0548">Nucleotidyltransferase</keyword>
<keyword evidence="18" id="KW-1185">Reference proteome</keyword>
<dbReference type="Gene3D" id="1.10.150.20">
    <property type="entry name" value="5' to 3' exonuclease, C-terminal subdomain"/>
    <property type="match status" value="1"/>
</dbReference>
<dbReference type="HAMAP" id="MF_01113">
    <property type="entry name" value="DNApol_IV"/>
    <property type="match status" value="1"/>
</dbReference>
<dbReference type="SUPFAM" id="SSF56672">
    <property type="entry name" value="DNA/RNA polymerases"/>
    <property type="match status" value="1"/>
</dbReference>
<dbReference type="PANTHER" id="PTHR11076">
    <property type="entry name" value="DNA REPAIR POLYMERASE UMUC / TRANSFERASE FAMILY MEMBER"/>
    <property type="match status" value="1"/>
</dbReference>
<dbReference type="Gene3D" id="3.30.1490.100">
    <property type="entry name" value="DNA polymerase, Y-family, little finger domain"/>
    <property type="match status" value="1"/>
</dbReference>
<keyword evidence="10 15" id="KW-0460">Magnesium</keyword>
<evidence type="ECO:0000256" key="8">
    <source>
        <dbReference type="ARBA" id="ARBA00022723"/>
    </source>
</evidence>
<evidence type="ECO:0000256" key="12">
    <source>
        <dbReference type="ARBA" id="ARBA00023125"/>
    </source>
</evidence>
<feature type="site" description="Substrate discrimination" evidence="15">
    <location>
        <position position="13"/>
    </location>
</feature>
<evidence type="ECO:0000256" key="15">
    <source>
        <dbReference type="HAMAP-Rule" id="MF_01113"/>
    </source>
</evidence>
<proteinExistence type="inferred from homology"/>
<dbReference type="InterPro" id="IPR053848">
    <property type="entry name" value="IMS_HHH_1"/>
</dbReference>
<evidence type="ECO:0000256" key="1">
    <source>
        <dbReference type="ARBA" id="ARBA00004496"/>
    </source>
</evidence>
<dbReference type="CDD" id="cd03586">
    <property type="entry name" value="PolY_Pol_IV_kappa"/>
    <property type="match status" value="1"/>
</dbReference>
<dbReference type="GO" id="GO:0042276">
    <property type="term" value="P:error-prone translesion synthesis"/>
    <property type="evidence" value="ECO:0007669"/>
    <property type="project" value="TreeGrafter"/>
</dbReference>
<evidence type="ECO:0000256" key="3">
    <source>
        <dbReference type="ARBA" id="ARBA00022457"/>
    </source>
</evidence>
<comment type="subcellular location">
    <subcellularLocation>
        <location evidence="1 15">Cytoplasm</location>
    </subcellularLocation>
</comment>
<dbReference type="EC" id="2.7.7.7" evidence="15"/>
<dbReference type="Gene3D" id="3.40.1170.60">
    <property type="match status" value="1"/>
</dbReference>
<accession>A0A3P3QF18</accession>
<sequence length="350" mass="39045">MKKIIHIDMDCFFAAVEMRDRPDWRTIPLAIGGSRTERGVISTCNYPARVYGVRSAMPTGQALKLCPHLLLLHGNMEKYKAASLQIQAIFHRYTDKVEPLSLDEAYLDVSDSSLFSGSATLIAEDIRRVIFAETGLTASAGVAPNKFLAKIASDENKPNGLFVLPPEKVSDFVKFLPLHKIPGVGKKTAERLANLGFYTCADIQNAPLHTLVKHFGSFADTLIERSFGRDSREVQNDYPRKSVAVEHTYTEDLPDLDAGQQSLSELLPKLRRRIERCEAAAHIQKIGIKLKFADFQQTTVEKQQPELDMASLKQLLEQAWHRGQGKKVRLVGIHVGLKAQEAQAQLSLEL</sequence>
<keyword evidence="3 15" id="KW-0515">Mutator protein</keyword>
<dbReference type="Pfam" id="PF11799">
    <property type="entry name" value="IMS_C"/>
    <property type="match status" value="1"/>
</dbReference>
<dbReference type="GO" id="GO:0005829">
    <property type="term" value="C:cytosol"/>
    <property type="evidence" value="ECO:0007669"/>
    <property type="project" value="TreeGrafter"/>
</dbReference>
<keyword evidence="4 15" id="KW-0963">Cytoplasm</keyword>
<keyword evidence="11 15" id="KW-0239">DNA-directed DNA polymerase</keyword>
<dbReference type="InterPro" id="IPR043128">
    <property type="entry name" value="Rev_trsase/Diguanyl_cyclase"/>
</dbReference>
<evidence type="ECO:0000256" key="5">
    <source>
        <dbReference type="ARBA" id="ARBA00022679"/>
    </source>
</evidence>
<dbReference type="GO" id="GO:0000287">
    <property type="term" value="F:magnesium ion binding"/>
    <property type="evidence" value="ECO:0007669"/>
    <property type="project" value="UniProtKB-UniRule"/>
</dbReference>
<feature type="binding site" evidence="15">
    <location>
        <position position="103"/>
    </location>
    <ligand>
        <name>Mg(2+)</name>
        <dbReference type="ChEBI" id="CHEBI:18420"/>
    </ligand>
</feature>
<evidence type="ECO:0000313" key="17">
    <source>
        <dbReference type="EMBL" id="RRJ19746.1"/>
    </source>
</evidence>
<evidence type="ECO:0000256" key="2">
    <source>
        <dbReference type="ARBA" id="ARBA00010945"/>
    </source>
</evidence>
<dbReference type="Proteomes" id="UP000276260">
    <property type="component" value="Unassembled WGS sequence"/>
</dbReference>
<comment type="cofactor">
    <cofactor evidence="15">
        <name>Mg(2+)</name>
        <dbReference type="ChEBI" id="CHEBI:18420"/>
    </cofactor>
    <text evidence="15">Binds 2 magnesium ions per subunit.</text>
</comment>
<evidence type="ECO:0000256" key="9">
    <source>
        <dbReference type="ARBA" id="ARBA00022763"/>
    </source>
</evidence>
<keyword evidence="7 15" id="KW-0235">DNA replication</keyword>
<evidence type="ECO:0000256" key="14">
    <source>
        <dbReference type="ARBA" id="ARBA00049244"/>
    </source>
</evidence>
<evidence type="ECO:0000256" key="6">
    <source>
        <dbReference type="ARBA" id="ARBA00022695"/>
    </source>
</evidence>
<dbReference type="FunFam" id="3.40.1170.60:FF:000001">
    <property type="entry name" value="DNA polymerase IV"/>
    <property type="match status" value="1"/>
</dbReference>
<evidence type="ECO:0000256" key="10">
    <source>
        <dbReference type="ARBA" id="ARBA00022842"/>
    </source>
</evidence>
<dbReference type="GO" id="GO:0006281">
    <property type="term" value="P:DNA repair"/>
    <property type="evidence" value="ECO:0007669"/>
    <property type="project" value="UniProtKB-UniRule"/>
</dbReference>
<keyword evidence="8 15" id="KW-0479">Metal-binding</keyword>
<dbReference type="InterPro" id="IPR001126">
    <property type="entry name" value="UmuC"/>
</dbReference>
<dbReference type="InterPro" id="IPR043502">
    <property type="entry name" value="DNA/RNA_pol_sf"/>
</dbReference>
<dbReference type="InterPro" id="IPR050116">
    <property type="entry name" value="DNA_polymerase-Y"/>
</dbReference>
<evidence type="ECO:0000259" key="16">
    <source>
        <dbReference type="PROSITE" id="PS50173"/>
    </source>
</evidence>
<dbReference type="InterPro" id="IPR036775">
    <property type="entry name" value="DNA_pol_Y-fam_lit_finger_sf"/>
</dbReference>
<reference evidence="17 18" key="1">
    <citation type="submission" date="2018-11" db="EMBL/GenBank/DDBJ databases">
        <title>Draft genome analysis of Rheinheimera mesophila isolated from an industrial waste site.</title>
        <authorList>
            <person name="Yu Q."/>
            <person name="Qi Y."/>
            <person name="Zhang H."/>
            <person name="Lu Y."/>
            <person name="Pu J."/>
        </authorList>
    </citation>
    <scope>NUCLEOTIDE SEQUENCE [LARGE SCALE GENOMIC DNA]</scope>
    <source>
        <strain evidence="17 18">IITR13</strain>
    </source>
</reference>
<dbReference type="RefSeq" id="WP_046520715.1">
    <property type="nucleotide sequence ID" value="NZ_LAVS01000086.1"/>
</dbReference>
<dbReference type="InterPro" id="IPR022880">
    <property type="entry name" value="DNApol_IV"/>
</dbReference>
<keyword evidence="13 15" id="KW-0234">DNA repair</keyword>
<comment type="catalytic activity">
    <reaction evidence="14 15">
        <text>DNA(n) + a 2'-deoxyribonucleoside 5'-triphosphate = DNA(n+1) + diphosphate</text>
        <dbReference type="Rhea" id="RHEA:22508"/>
        <dbReference type="Rhea" id="RHEA-COMP:17339"/>
        <dbReference type="Rhea" id="RHEA-COMP:17340"/>
        <dbReference type="ChEBI" id="CHEBI:33019"/>
        <dbReference type="ChEBI" id="CHEBI:61560"/>
        <dbReference type="ChEBI" id="CHEBI:173112"/>
        <dbReference type="EC" id="2.7.7.7"/>
    </reaction>
</comment>
<evidence type="ECO:0000256" key="13">
    <source>
        <dbReference type="ARBA" id="ARBA00023204"/>
    </source>
</evidence>
<comment type="similarity">
    <text evidence="2 15">Belongs to the DNA polymerase type-Y family.</text>
</comment>
<dbReference type="GO" id="GO:0003887">
    <property type="term" value="F:DNA-directed DNA polymerase activity"/>
    <property type="evidence" value="ECO:0007669"/>
    <property type="project" value="UniProtKB-UniRule"/>
</dbReference>
<dbReference type="GO" id="GO:0009432">
    <property type="term" value="P:SOS response"/>
    <property type="evidence" value="ECO:0007669"/>
    <property type="project" value="TreeGrafter"/>
</dbReference>
<evidence type="ECO:0000313" key="18">
    <source>
        <dbReference type="Proteomes" id="UP000276260"/>
    </source>
</evidence>
<dbReference type="Pfam" id="PF00817">
    <property type="entry name" value="IMS"/>
    <property type="match status" value="1"/>
</dbReference>
<dbReference type="Gene3D" id="3.30.70.270">
    <property type="match status" value="1"/>
</dbReference>
<dbReference type="AlphaFoldDB" id="A0A3P3QF18"/>
<comment type="caution">
    <text evidence="17">The sequence shown here is derived from an EMBL/GenBank/DDBJ whole genome shotgun (WGS) entry which is preliminary data.</text>
</comment>
<dbReference type="PROSITE" id="PS50173">
    <property type="entry name" value="UMUC"/>
    <property type="match status" value="1"/>
</dbReference>
<name>A0A3P3QF18_9GAMM</name>
<dbReference type="Pfam" id="PF21999">
    <property type="entry name" value="IMS_HHH_1"/>
    <property type="match status" value="1"/>
</dbReference>
<keyword evidence="9 15" id="KW-0227">DNA damage</keyword>
<feature type="active site" evidence="15">
    <location>
        <position position="104"/>
    </location>
</feature>
<dbReference type="EMBL" id="RRCF01000004">
    <property type="protein sequence ID" value="RRJ19746.1"/>
    <property type="molecule type" value="Genomic_DNA"/>
</dbReference>
<keyword evidence="5 15" id="KW-0808">Transferase</keyword>
<dbReference type="NCBIfam" id="NF002677">
    <property type="entry name" value="PRK02406.1"/>
    <property type="match status" value="1"/>
</dbReference>
<comment type="function">
    <text evidence="15">Poorly processive, error-prone DNA polymerase involved in untargeted mutagenesis. Copies undamaged DNA at stalled replication forks, which arise in vivo from mismatched or misaligned primer ends. These misaligned primers can be extended by PolIV. Exhibits no 3'-5' exonuclease (proofreading) activity. May be involved in translesional synthesis, in conjunction with the beta clamp from PolIII.</text>
</comment>
<evidence type="ECO:0000256" key="4">
    <source>
        <dbReference type="ARBA" id="ARBA00022490"/>
    </source>
</evidence>
<protein>
    <recommendedName>
        <fullName evidence="15">DNA polymerase IV</fullName>
        <shortName evidence="15">Pol IV</shortName>
        <ecNumber evidence="15">2.7.7.7</ecNumber>
    </recommendedName>
</protein>
<keyword evidence="12 15" id="KW-0238">DNA-binding</keyword>
<dbReference type="GO" id="GO:0006261">
    <property type="term" value="P:DNA-templated DNA replication"/>
    <property type="evidence" value="ECO:0007669"/>
    <property type="project" value="UniProtKB-UniRule"/>
</dbReference>
<gene>
    <name evidence="15" type="primary">dinB</name>
    <name evidence="17" type="ORF">EIK76_15050</name>
</gene>
<dbReference type="GO" id="GO:0003684">
    <property type="term" value="F:damaged DNA binding"/>
    <property type="evidence" value="ECO:0007669"/>
    <property type="project" value="InterPro"/>
</dbReference>
<feature type="domain" description="UmuC" evidence="16">
    <location>
        <begin position="4"/>
        <end position="185"/>
    </location>
</feature>
<feature type="binding site" evidence="15">
    <location>
        <position position="8"/>
    </location>
    <ligand>
        <name>Mg(2+)</name>
        <dbReference type="ChEBI" id="CHEBI:18420"/>
    </ligand>
</feature>
<organism evidence="17 18">
    <name type="scientific">Rheinheimera mesophila</name>
    <dbReference type="NCBI Taxonomy" id="1547515"/>
    <lineage>
        <taxon>Bacteria</taxon>
        <taxon>Pseudomonadati</taxon>
        <taxon>Pseudomonadota</taxon>
        <taxon>Gammaproteobacteria</taxon>
        <taxon>Chromatiales</taxon>
        <taxon>Chromatiaceae</taxon>
        <taxon>Rheinheimera</taxon>
    </lineage>
</organism>
<evidence type="ECO:0000256" key="11">
    <source>
        <dbReference type="ARBA" id="ARBA00022932"/>
    </source>
</evidence>
<comment type="subunit">
    <text evidence="15">Monomer.</text>
</comment>
<dbReference type="InterPro" id="IPR017961">
    <property type="entry name" value="DNA_pol_Y-fam_little_finger"/>
</dbReference>
<evidence type="ECO:0000256" key="7">
    <source>
        <dbReference type="ARBA" id="ARBA00022705"/>
    </source>
</evidence>
<dbReference type="SUPFAM" id="SSF100879">
    <property type="entry name" value="Lesion bypass DNA polymerase (Y-family), little finger domain"/>
    <property type="match status" value="1"/>
</dbReference>
<dbReference type="OrthoDB" id="9808813at2"/>
<dbReference type="PANTHER" id="PTHR11076:SF33">
    <property type="entry name" value="DNA POLYMERASE KAPPA"/>
    <property type="match status" value="1"/>
</dbReference>